<dbReference type="InterPro" id="IPR005413">
    <property type="entry name" value="LowCa_resp_V_Ag"/>
</dbReference>
<dbReference type="SUPFAM" id="SSF103388">
    <property type="entry name" value="Virulence-associated V antigen"/>
    <property type="match status" value="1"/>
</dbReference>
<organism evidence="1 2">
    <name type="scientific">Aeromonas veronii</name>
    <dbReference type="NCBI Taxonomy" id="654"/>
    <lineage>
        <taxon>Bacteria</taxon>
        <taxon>Pseudomonadati</taxon>
        <taxon>Pseudomonadota</taxon>
        <taxon>Gammaproteobacteria</taxon>
        <taxon>Aeromonadales</taxon>
        <taxon>Aeromonadaceae</taxon>
        <taxon>Aeromonas</taxon>
    </lineage>
</organism>
<dbReference type="InterPro" id="IPR036139">
    <property type="entry name" value="Vir_assoc_V_ag_sf"/>
</dbReference>
<sequence>MSTIPDYNTSPGAFVGWLDGQALDALPGHKNPKLTELVELLKGKITISADSSTALSKEQLEKLLAAYLTDPASINGGWAMGQFQGGQDAAIAAIKGMIERGAKQTPPVTHWTVPEFMLLSLSALTMDRIDDDLITTFTGVMAFQDNQRKGLREELAEMTAELKIYGVIQSEINKVLSATSSQTFNTDFNLMDYKLYGYQSQAKFMEGAEYKLLSKMFTDEQVKKAQQDFSEAESNLNELIKNQQRHNSGISAGIDINFESYRSELQAAYDSKKAILEQVVAKQRITVKEFLESDLKKSGAMTNIEASYSYDKDNNKLGNFSTSVSDRSRPLNDQVSEKTTRLNDVSSRYNAAIEALNRFIQKYDSIMRDILGAI</sequence>
<dbReference type="EMBL" id="JANLFC010000021">
    <property type="protein sequence ID" value="MCR4448130.1"/>
    <property type="molecule type" value="Genomic_DNA"/>
</dbReference>
<evidence type="ECO:0000313" key="2">
    <source>
        <dbReference type="Proteomes" id="UP001204061"/>
    </source>
</evidence>
<dbReference type="GO" id="GO:0005576">
    <property type="term" value="C:extracellular region"/>
    <property type="evidence" value="ECO:0007669"/>
    <property type="project" value="InterPro"/>
</dbReference>
<dbReference type="PRINTS" id="PR01592">
    <property type="entry name" value="LCRVANTIGEN"/>
</dbReference>
<comment type="caution">
    <text evidence="1">The sequence shown here is derived from an EMBL/GenBank/DDBJ whole genome shotgun (WGS) entry which is preliminary data.</text>
</comment>
<proteinExistence type="predicted"/>
<gene>
    <name evidence="1" type="ORF">NS965_06990</name>
</gene>
<dbReference type="AlphaFoldDB" id="A0AAW5MCI4"/>
<evidence type="ECO:0000313" key="1">
    <source>
        <dbReference type="EMBL" id="MCR4448130.1"/>
    </source>
</evidence>
<protein>
    <submittedName>
        <fullName evidence="1">Virulence-associated V antigen</fullName>
    </submittedName>
</protein>
<reference evidence="1" key="1">
    <citation type="submission" date="2022-08" db="EMBL/GenBank/DDBJ databases">
        <title>A global survey of hypervirulent Aeromonas hydrophila identified this emerging pathogen in farmed fish in the lower Mekong River basin.</title>
        <authorList>
            <person name="Xu T."/>
            <person name="Rasmussen-Ivey C.R."/>
            <person name="Moen F.S."/>
            <person name="Fernandez Bravo A."/>
            <person name="Lamy B."/>
            <person name="Beaz-Hidalgo R."/>
            <person name="Khan C.D."/>
            <person name="Castro Escarpulli G."/>
            <person name="Yasin I.S.M."/>
            <person name="Figueras M.J."/>
            <person name="Azzam Sayuti M."/>
            <person name="Karim M.M."/>
            <person name="Alam K.M."/>
            <person name="Le T.T.T."/>
            <person name="Thao N.H.P."/>
            <person name="Addo S."/>
            <person name="Duodu S."/>
            <person name="Ali S."/>
            <person name="Mey S."/>
            <person name="Somony T."/>
            <person name="Liles M.R."/>
        </authorList>
    </citation>
    <scope>NUCLEOTIDE SEQUENCE</scope>
    <source>
        <strain evidence="1">0.14</strain>
    </source>
</reference>
<dbReference type="RefSeq" id="WP_257725141.1">
    <property type="nucleotide sequence ID" value="NZ_JANLFC010000021.1"/>
</dbReference>
<dbReference type="Proteomes" id="UP001204061">
    <property type="component" value="Unassembled WGS sequence"/>
</dbReference>
<name>A0AAW5MCI4_AERVE</name>
<dbReference type="Pfam" id="PF04792">
    <property type="entry name" value="LcrV"/>
    <property type="match status" value="2"/>
</dbReference>
<accession>A0AAW5MCI4</accession>